<name>A0A484MMK8_9ASTE</name>
<dbReference type="AlphaFoldDB" id="A0A484MMK8"/>
<dbReference type="EMBL" id="OOIL02003813">
    <property type="protein sequence ID" value="VFQ89296.1"/>
    <property type="molecule type" value="Genomic_DNA"/>
</dbReference>
<protein>
    <submittedName>
        <fullName evidence="1">Uncharacterized protein</fullName>
    </submittedName>
</protein>
<accession>A0A484MMK8</accession>
<keyword evidence="2" id="KW-1185">Reference proteome</keyword>
<dbReference type="Proteomes" id="UP000595140">
    <property type="component" value="Unassembled WGS sequence"/>
</dbReference>
<reference evidence="1 2" key="1">
    <citation type="submission" date="2018-04" db="EMBL/GenBank/DDBJ databases">
        <authorList>
            <person name="Vogel A."/>
        </authorList>
    </citation>
    <scope>NUCLEOTIDE SEQUENCE [LARGE SCALE GENOMIC DNA]</scope>
</reference>
<organism evidence="1 2">
    <name type="scientific">Cuscuta campestris</name>
    <dbReference type="NCBI Taxonomy" id="132261"/>
    <lineage>
        <taxon>Eukaryota</taxon>
        <taxon>Viridiplantae</taxon>
        <taxon>Streptophyta</taxon>
        <taxon>Embryophyta</taxon>
        <taxon>Tracheophyta</taxon>
        <taxon>Spermatophyta</taxon>
        <taxon>Magnoliopsida</taxon>
        <taxon>eudicotyledons</taxon>
        <taxon>Gunneridae</taxon>
        <taxon>Pentapetalae</taxon>
        <taxon>asterids</taxon>
        <taxon>lamiids</taxon>
        <taxon>Solanales</taxon>
        <taxon>Convolvulaceae</taxon>
        <taxon>Cuscuteae</taxon>
        <taxon>Cuscuta</taxon>
        <taxon>Cuscuta subgen. Grammica</taxon>
        <taxon>Cuscuta sect. Cleistogrammica</taxon>
    </lineage>
</organism>
<gene>
    <name evidence="1" type="ORF">CCAM_LOCUS31072</name>
</gene>
<evidence type="ECO:0000313" key="1">
    <source>
        <dbReference type="EMBL" id="VFQ89296.1"/>
    </source>
</evidence>
<evidence type="ECO:0000313" key="2">
    <source>
        <dbReference type="Proteomes" id="UP000595140"/>
    </source>
</evidence>
<sequence length="69" mass="8317">MEVFSPWPQLNQSATYLFHGSKHLYRLLYLILLAQTIYIDGESRQRWDQTQHKQFVKQLIHLLIVAFQD</sequence>
<proteinExistence type="predicted"/>